<dbReference type="GO" id="GO:0016094">
    <property type="term" value="P:polyprenol biosynthetic process"/>
    <property type="evidence" value="ECO:0007669"/>
    <property type="project" value="TreeGrafter"/>
</dbReference>
<keyword evidence="1 2" id="KW-0808">Transferase</keyword>
<dbReference type="Pfam" id="PF01255">
    <property type="entry name" value="Prenyltransf"/>
    <property type="match status" value="1"/>
</dbReference>
<dbReference type="Gene3D" id="3.40.1180.10">
    <property type="entry name" value="Decaprenyl diphosphate synthase-like"/>
    <property type="match status" value="1"/>
</dbReference>
<dbReference type="AlphaFoldDB" id="A7IA18"/>
<dbReference type="eggNOG" id="arCOG01532">
    <property type="taxonomic scope" value="Archaea"/>
</dbReference>
<dbReference type="GO" id="GO:0045547">
    <property type="term" value="F:ditrans,polycis-polyprenyl diphosphate synthase [(2E,6E)-farnesyl diphosphate specific] activity"/>
    <property type="evidence" value="ECO:0007669"/>
    <property type="project" value="TreeGrafter"/>
</dbReference>
<dbReference type="EMBL" id="CP000780">
    <property type="protein sequence ID" value="ABS56579.1"/>
    <property type="molecule type" value="Genomic_DNA"/>
</dbReference>
<dbReference type="PANTHER" id="PTHR10291">
    <property type="entry name" value="DEHYDRODOLICHYL DIPHOSPHATE SYNTHASE FAMILY MEMBER"/>
    <property type="match status" value="1"/>
</dbReference>
<dbReference type="OrthoDB" id="140576at2157"/>
<accession>A7IA18</accession>
<dbReference type="HOGENOM" id="CLU_038505_2_1_2"/>
<evidence type="ECO:0000313" key="2">
    <source>
        <dbReference type="EMBL" id="ABS56579.1"/>
    </source>
</evidence>
<dbReference type="FunFam" id="3.40.1180.10:FF:000016">
    <property type="entry name" value="Undecaprenyl diphosphate synthase"/>
    <property type="match status" value="1"/>
</dbReference>
<dbReference type="GeneID" id="5409774"/>
<dbReference type="InterPro" id="IPR036424">
    <property type="entry name" value="UPP_synth-like_sf"/>
</dbReference>
<dbReference type="STRING" id="456442.Mboo_2065"/>
<name>A7IA18_METB6</name>
<sequence>MFYWLYERLILSRIQVLPRHICFMISGADLAAEPGKCREVTGWCSDFNAIIARRPRSPGTAAPPAIQGITFHINELSSVELNRILPKLRDIASMARLELHHGTTEEVLGTGLGVVVAIGKSGREEITDCIRRLAQEGVQPTEIDEKMLESCLTFRYDPDIVVKTGGDHLTDFLIWQSVYSELFFSDVNWKYFRRVDFLRVLRDYQARIRRFGK</sequence>
<reference evidence="3" key="1">
    <citation type="journal article" date="2015" name="Microbiology">
        <title>Genome of Methanoregula boonei 6A8 reveals adaptations to oligotrophic peatland environments.</title>
        <authorList>
            <person name="Braeuer S."/>
            <person name="Cadillo-Quiroz H."/>
            <person name="Kyrpides N."/>
            <person name="Woyke T."/>
            <person name="Goodwin L."/>
            <person name="Detter C."/>
            <person name="Podell S."/>
            <person name="Yavitt J.B."/>
            <person name="Zinder S.H."/>
        </authorList>
    </citation>
    <scope>NUCLEOTIDE SEQUENCE [LARGE SCALE GENOMIC DNA]</scope>
    <source>
        <strain evidence="3">DSM 21154 / JCM 14090 / 6A8</strain>
    </source>
</reference>
<keyword evidence="3" id="KW-1185">Reference proteome</keyword>
<proteinExistence type="predicted"/>
<dbReference type="KEGG" id="mbn:Mboo_2065"/>
<protein>
    <submittedName>
        <fullName evidence="2">Di-trans-poly-cis-decaprenylcistransferase</fullName>
    </submittedName>
</protein>
<organism evidence="2 3">
    <name type="scientific">Methanoregula boonei (strain DSM 21154 / JCM 14090 / 6A8)</name>
    <dbReference type="NCBI Taxonomy" id="456442"/>
    <lineage>
        <taxon>Archaea</taxon>
        <taxon>Methanobacteriati</taxon>
        <taxon>Methanobacteriota</taxon>
        <taxon>Stenosarchaea group</taxon>
        <taxon>Methanomicrobia</taxon>
        <taxon>Methanomicrobiales</taxon>
        <taxon>Methanoregulaceae</taxon>
        <taxon>Methanoregula</taxon>
    </lineage>
</organism>
<gene>
    <name evidence="2" type="ordered locus">Mboo_2065</name>
</gene>
<evidence type="ECO:0000313" key="3">
    <source>
        <dbReference type="Proteomes" id="UP000002408"/>
    </source>
</evidence>
<dbReference type="RefSeq" id="WP_012107635.1">
    <property type="nucleotide sequence ID" value="NC_009712.1"/>
</dbReference>
<dbReference type="PANTHER" id="PTHR10291:SF28">
    <property type="entry name" value="UNDECAPRENYL DIPHOSPHATE SYNTHASE"/>
    <property type="match status" value="1"/>
</dbReference>
<dbReference type="SUPFAM" id="SSF64005">
    <property type="entry name" value="Undecaprenyl diphosphate synthase"/>
    <property type="match status" value="1"/>
</dbReference>
<evidence type="ECO:0000256" key="1">
    <source>
        <dbReference type="ARBA" id="ARBA00022679"/>
    </source>
</evidence>
<dbReference type="Proteomes" id="UP000002408">
    <property type="component" value="Chromosome"/>
</dbReference>
<dbReference type="InterPro" id="IPR001441">
    <property type="entry name" value="UPP_synth-like"/>
</dbReference>